<dbReference type="PANTHER" id="PTHR10357:SF216">
    <property type="entry name" value="MALTOOLIGOSYL TREHALOSE SYNTHASE-RELATED"/>
    <property type="match status" value="1"/>
</dbReference>
<dbReference type="EMBL" id="JBHLUB010000020">
    <property type="protein sequence ID" value="MFC0581585.1"/>
    <property type="molecule type" value="Genomic_DNA"/>
</dbReference>
<dbReference type="InterPro" id="IPR006047">
    <property type="entry name" value="GH13_cat_dom"/>
</dbReference>
<evidence type="ECO:0000259" key="1">
    <source>
        <dbReference type="SMART" id="SM00642"/>
    </source>
</evidence>
<comment type="caution">
    <text evidence="2">The sequence shown here is derived from an EMBL/GenBank/DDBJ whole genome shotgun (WGS) entry which is preliminary data.</text>
</comment>
<accession>A0ABV6P933</accession>
<dbReference type="Proteomes" id="UP001589862">
    <property type="component" value="Unassembled WGS sequence"/>
</dbReference>
<dbReference type="Gene3D" id="1.10.150.200">
    <property type="entry name" value="Maltooligosyl trehalose synthase, domain 3"/>
    <property type="match status" value="1"/>
</dbReference>
<dbReference type="Gene3D" id="1.10.10.470">
    <property type="entry name" value="Maltooligosyl trehalose synthase, domain 4"/>
    <property type="match status" value="1"/>
</dbReference>
<dbReference type="EC" id="5.4.99.15" evidence="2"/>
<dbReference type="Pfam" id="PF00128">
    <property type="entry name" value="Alpha-amylase"/>
    <property type="match status" value="1"/>
</dbReference>
<reference evidence="2 3" key="1">
    <citation type="submission" date="2024-09" db="EMBL/GenBank/DDBJ databases">
        <authorList>
            <person name="Sun Q."/>
            <person name="Mori K."/>
        </authorList>
    </citation>
    <scope>NUCLEOTIDE SEQUENCE [LARGE SCALE GENOMIC DNA]</scope>
    <source>
        <strain evidence="2 3">NCAIM B.02604</strain>
    </source>
</reference>
<dbReference type="InterPro" id="IPR012767">
    <property type="entry name" value="Trehalose_TreY"/>
</dbReference>
<evidence type="ECO:0000313" key="3">
    <source>
        <dbReference type="Proteomes" id="UP001589862"/>
    </source>
</evidence>
<gene>
    <name evidence="2" type="primary">treY</name>
    <name evidence="2" type="ORF">ACFFFR_04175</name>
</gene>
<dbReference type="GO" id="GO:0047470">
    <property type="term" value="F:(1,4)-alpha-D-glucan 1-alpha-D-glucosylmutase activity"/>
    <property type="evidence" value="ECO:0007669"/>
    <property type="project" value="UniProtKB-EC"/>
</dbReference>
<dbReference type="InterPro" id="IPR017853">
    <property type="entry name" value="GH"/>
</dbReference>
<feature type="domain" description="Glycosyl hydrolase family 13 catalytic" evidence="1">
    <location>
        <begin position="15"/>
        <end position="692"/>
    </location>
</feature>
<dbReference type="InterPro" id="IPR013797">
    <property type="entry name" value="Maltooligo_trehalose_synth_4"/>
</dbReference>
<protein>
    <submittedName>
        <fullName evidence="2">Malto-oligosyltrehalose synthase</fullName>
        <ecNumber evidence="2">5.4.99.15</ecNumber>
    </submittedName>
</protein>
<dbReference type="RefSeq" id="WP_377458275.1">
    <property type="nucleotide sequence ID" value="NZ_JBHLUB010000020.1"/>
</dbReference>
<name>A0ABV6P933_9MICC</name>
<evidence type="ECO:0000313" key="2">
    <source>
        <dbReference type="EMBL" id="MFC0581585.1"/>
    </source>
</evidence>
<organism evidence="2 3">
    <name type="scientific">Micrococcoides hystricis</name>
    <dbReference type="NCBI Taxonomy" id="1572761"/>
    <lineage>
        <taxon>Bacteria</taxon>
        <taxon>Bacillati</taxon>
        <taxon>Actinomycetota</taxon>
        <taxon>Actinomycetes</taxon>
        <taxon>Micrococcales</taxon>
        <taxon>Micrococcaceae</taxon>
        <taxon>Micrococcoides</taxon>
    </lineage>
</organism>
<dbReference type="SUPFAM" id="SSF51445">
    <property type="entry name" value="(Trans)glycosidases"/>
    <property type="match status" value="1"/>
</dbReference>
<sequence length="798" mass="89673">MSAPHQSPTNTYRLQITADFTLEDAKEQLPYLRSLGIDWLYLSPLLDSESGSDHGYDVVNPQRIDTDRGGRFALEALADDVHQHGGGVLVDIVPNHVGVATPEDNPFWWDVLMHGQESEHACFFDIDFDAHDGKIFLPVLGSEDDLDQLSLGPGGFEIYGNKYPVAPGTADDVDFQAPIGPEMIREVLSRQNYVLADWRRGDTELNYRRFFTITSLAGVRVEDPTVFEATHRRVGQWIRDGWVDGLRVDHPDGLADPSAYFDQLQTLFEHQRGYVVVEKILENGEVLPMHWPVAGTTGYDALAHFDRVLNGSVHHEGRDHSVAIYNGLLYAAQREVTDGPLAAEFHRLARECVSKAGLQADHDELLEGLRQIAACLDVYRSYLPAGEDYLDEAFVEARERSAATGWDLNKVYSKLYRVLTDPQNPVAIRFQQTTGMVMAKGAEDRAFYRFCLLSSLNEVGAEPAKLSLTREEFHQAQAERQAAWPTAMTCLSTHDTKRSEDVRARINALTQLSGGWRKPRMEVLQLFVDAGVDLLDDELALILLEAAIGAWSPETRITQERLLAYAHKAARENGRHTSWIDQNADYEQSLEDFVALCYQDGPIRERLEEIHAHLTEHAVTNSLAAKALQLSAPGVPDVYQGCEIFDYSLVDPDNRRPVDYSYRQDLLNQLSNGWQPTWDEASRTDRGADGLKLLLTSTLLRLRRDERDRFQRYRPLLVSGERKENLLAFDRGGLITAVTRGSGQLANAGGWGETKLLIDSGHYTELLTGERLHVTGPVLARELFASYPVALLYREYSL</sequence>
<keyword evidence="2" id="KW-0413">Isomerase</keyword>
<proteinExistence type="predicted"/>
<dbReference type="SMART" id="SM00642">
    <property type="entry name" value="Aamy"/>
    <property type="match status" value="1"/>
</dbReference>
<dbReference type="CDD" id="cd11336">
    <property type="entry name" value="AmyAc_MTSase"/>
    <property type="match status" value="1"/>
</dbReference>
<dbReference type="Gene3D" id="3.20.20.80">
    <property type="entry name" value="Glycosidases"/>
    <property type="match status" value="1"/>
</dbReference>
<keyword evidence="3" id="KW-1185">Reference proteome</keyword>
<dbReference type="PANTHER" id="PTHR10357">
    <property type="entry name" value="ALPHA-AMYLASE FAMILY MEMBER"/>
    <property type="match status" value="1"/>
</dbReference>
<dbReference type="NCBIfam" id="TIGR02401">
    <property type="entry name" value="trehalose_TreY"/>
    <property type="match status" value="1"/>
</dbReference>
<dbReference type="Gene3D" id="3.30.1590.10">
    <property type="entry name" value="Maltooligosyl trehalose synthase, domain 2"/>
    <property type="match status" value="1"/>
</dbReference>